<reference evidence="1 2" key="1">
    <citation type="submission" date="2014-02" db="EMBL/GenBank/DDBJ databases">
        <authorList>
            <person name="Bateh S."/>
            <person name="Bernal D."/>
            <person name="Debose F."/>
            <person name="Kujala R."/>
            <person name="Lamas N."/>
            <person name="Menkis M."/>
            <person name="Romero R."/>
            <person name="Schrull J."/>
            <person name="Sharma S."/>
            <person name="Sidronio T."/>
            <person name="Solanki D."/>
            <person name="Swartout D."/>
            <person name="Venero M."/>
            <person name="Vijayan A."/>
            <person name="Wang J.-S."/>
            <person name="Yakovenko A."/>
            <person name="Sabo J.L."/>
            <person name="Braun E.L."/>
            <person name="Barbazuk W.B."/>
            <person name="Buck G.A."/>
            <person name="Campbell R."/>
            <person name="Carvalho M.R."/>
            <person name="Duckworth R.A."/>
            <person name="Dunn T."/>
            <person name="Halpern C."/>
            <person name="Johnson A."/>
            <person name="Kiflezghi M.G."/>
            <person name="Lee V."/>
            <person name="Loviza R.A."/>
            <person name="Serrano M.G."/>
            <person name="Shah Z.V."/>
            <person name="Sharma K."/>
            <person name="Voegtly L.J."/>
            <person name="Walstead R."/>
            <person name="Wang Y.P."/>
            <person name="Bradley K.W."/>
            <person name="Clarke D.Q."/>
            <person name="Barker L.P."/>
            <person name="Bailey C."/>
            <person name="Asai D.J."/>
            <person name="Bowman C.A."/>
            <person name="Russell D.A."/>
            <person name="Pope W.H."/>
            <person name="Jacobs-Sera D."/>
            <person name="Hendrix R.W."/>
            <person name="Hatfull G.F."/>
        </authorList>
    </citation>
    <scope>NUCLEOTIDE SEQUENCE [LARGE SCALE GENOMIC DNA]</scope>
</reference>
<sequence>MAQVSLTNIRIPEPNPAVAAAQMSPRMRRILEQITHTGVLLYQSRVKKRSRRLALSARGSVDVGGHHHNMLVGTITVGQGIDYELPHEFGAEVPLFGDDQKEFHQKASRDLNFVLEHLGQF</sequence>
<dbReference type="RefSeq" id="YP_009031139.1">
    <property type="nucleotide sequence ID" value="NC_024135.1"/>
</dbReference>
<organism evidence="1 2">
    <name type="scientific">Mycobacterium phage Bernal13</name>
    <dbReference type="NCBI Taxonomy" id="1486424"/>
    <lineage>
        <taxon>Viruses</taxon>
        <taxon>Duplodnaviria</taxon>
        <taxon>Heunggongvirae</taxon>
        <taxon>Uroviricota</taxon>
        <taxon>Caudoviricetes</taxon>
        <taxon>Bernalvirus</taxon>
        <taxon>Bernalvirus bernal13</taxon>
    </lineage>
</organism>
<gene>
    <name evidence="1" type="primary">12</name>
    <name evidence="1" type="ORF">PBI_BERNAL13_12</name>
</gene>
<keyword evidence="2" id="KW-1185">Reference proteome</keyword>
<dbReference type="Proteomes" id="UP000024441">
    <property type="component" value="Segment"/>
</dbReference>
<evidence type="ECO:0000313" key="2">
    <source>
        <dbReference type="Proteomes" id="UP000024441"/>
    </source>
</evidence>
<dbReference type="GeneID" id="19488320"/>
<name>A0A023W7B7_9CAUD</name>
<proteinExistence type="predicted"/>
<dbReference type="EMBL" id="KJ510413">
    <property type="protein sequence ID" value="AHY26928.1"/>
    <property type="molecule type" value="Genomic_DNA"/>
</dbReference>
<accession>A0A023W7B7</accession>
<dbReference type="KEGG" id="vg:19488320"/>
<protein>
    <submittedName>
        <fullName evidence="1">Uncharacterized protein</fullName>
    </submittedName>
</protein>
<evidence type="ECO:0000313" key="1">
    <source>
        <dbReference type="EMBL" id="AHY26928.1"/>
    </source>
</evidence>